<evidence type="ECO:0000256" key="2">
    <source>
        <dbReference type="ARBA" id="ARBA00023082"/>
    </source>
</evidence>
<evidence type="ECO:0000313" key="7">
    <source>
        <dbReference type="Proteomes" id="UP001157126"/>
    </source>
</evidence>
<dbReference type="PROSITE" id="PS00716">
    <property type="entry name" value="SIGMA70_2"/>
    <property type="match status" value="1"/>
</dbReference>
<comment type="caution">
    <text evidence="6">The sequence shown here is derived from an EMBL/GenBank/DDBJ whole genome shotgun (WGS) entry which is preliminary data.</text>
</comment>
<keyword evidence="7" id="KW-1185">Reference proteome</keyword>
<dbReference type="Gene3D" id="1.10.10.10">
    <property type="entry name" value="Winged helix-like DNA-binding domain superfamily/Winged helix DNA-binding domain"/>
    <property type="match status" value="1"/>
</dbReference>
<dbReference type="InterPro" id="IPR013324">
    <property type="entry name" value="RNA_pol_sigma_r3/r4-like"/>
</dbReference>
<keyword evidence="3" id="KW-0238">DNA-binding</keyword>
<dbReference type="Gene3D" id="1.10.601.10">
    <property type="entry name" value="RNA Polymerase Primary Sigma Factor"/>
    <property type="match status" value="1"/>
</dbReference>
<dbReference type="EMBL" id="BSUO01000001">
    <property type="protein sequence ID" value="GMA41773.1"/>
    <property type="molecule type" value="Genomic_DNA"/>
</dbReference>
<organism evidence="6 7">
    <name type="scientific">Mobilicoccus caccae</name>
    <dbReference type="NCBI Taxonomy" id="1859295"/>
    <lineage>
        <taxon>Bacteria</taxon>
        <taxon>Bacillati</taxon>
        <taxon>Actinomycetota</taxon>
        <taxon>Actinomycetes</taxon>
        <taxon>Micrococcales</taxon>
        <taxon>Dermatophilaceae</taxon>
        <taxon>Mobilicoccus</taxon>
    </lineage>
</organism>
<dbReference type="InterPro" id="IPR036388">
    <property type="entry name" value="WH-like_DNA-bd_sf"/>
</dbReference>
<dbReference type="Pfam" id="PF04542">
    <property type="entry name" value="Sigma70_r2"/>
    <property type="match status" value="1"/>
</dbReference>
<evidence type="ECO:0000256" key="1">
    <source>
        <dbReference type="ARBA" id="ARBA00023015"/>
    </source>
</evidence>
<dbReference type="NCBIfam" id="TIGR02937">
    <property type="entry name" value="sigma70-ECF"/>
    <property type="match status" value="1"/>
</dbReference>
<keyword evidence="2" id="KW-0731">Sigma factor</keyword>
<dbReference type="Pfam" id="PF04545">
    <property type="entry name" value="Sigma70_r4"/>
    <property type="match status" value="1"/>
</dbReference>
<evidence type="ECO:0000313" key="6">
    <source>
        <dbReference type="EMBL" id="GMA41773.1"/>
    </source>
</evidence>
<dbReference type="PANTHER" id="PTHR30603">
    <property type="entry name" value="RNA POLYMERASE SIGMA FACTOR RPO"/>
    <property type="match status" value="1"/>
</dbReference>
<reference evidence="7" key="1">
    <citation type="journal article" date="2019" name="Int. J. Syst. Evol. Microbiol.">
        <title>The Global Catalogue of Microorganisms (GCM) 10K type strain sequencing project: providing services to taxonomists for standard genome sequencing and annotation.</title>
        <authorList>
            <consortium name="The Broad Institute Genomics Platform"/>
            <consortium name="The Broad Institute Genome Sequencing Center for Infectious Disease"/>
            <person name="Wu L."/>
            <person name="Ma J."/>
        </authorList>
    </citation>
    <scope>NUCLEOTIDE SEQUENCE [LARGE SCALE GENOMIC DNA]</scope>
    <source>
        <strain evidence="7">NBRC 113072</strain>
    </source>
</reference>
<gene>
    <name evidence="6" type="ORF">GCM10025883_38180</name>
</gene>
<dbReference type="InterPro" id="IPR013325">
    <property type="entry name" value="RNA_pol_sigma_r2"/>
</dbReference>
<dbReference type="InterPro" id="IPR050239">
    <property type="entry name" value="Sigma-70_RNA_pol_init_factors"/>
</dbReference>
<dbReference type="InterPro" id="IPR014284">
    <property type="entry name" value="RNA_pol_sigma-70_dom"/>
</dbReference>
<dbReference type="InterPro" id="IPR007627">
    <property type="entry name" value="RNA_pol_sigma70_r2"/>
</dbReference>
<feature type="domain" description="RNA polymerase sigma-70" evidence="5">
    <location>
        <begin position="159"/>
        <end position="185"/>
    </location>
</feature>
<accession>A0ABQ6IWU9</accession>
<evidence type="ECO:0000256" key="4">
    <source>
        <dbReference type="ARBA" id="ARBA00023163"/>
    </source>
</evidence>
<proteinExistence type="predicted"/>
<keyword evidence="4" id="KW-0804">Transcription</keyword>
<name>A0ABQ6IWU9_9MICO</name>
<keyword evidence="1" id="KW-0805">Transcription regulation</keyword>
<dbReference type="PANTHER" id="PTHR30603:SF60">
    <property type="entry name" value="RNA POLYMERASE SIGMA FACTOR RPOD"/>
    <property type="match status" value="1"/>
</dbReference>
<sequence length="200" mass="22699">MGLMHAVEKFDYRQGNKFSTYATWWIRQSITRAIDDQSRVVRVPVHALEDARGVDRARRAESLTWREVLANPGRLGGDWTDKQVKAARETFLPVFRIDDLPEDRPELVAQDPTSALVDASGPALLLRLMQDCLARTSRDGRLWTVLELRHGLGGGEPMTLEEVGHLFGVTRERVRQLEARAIKLILEDELVRAYAWQVGA</sequence>
<evidence type="ECO:0000259" key="5">
    <source>
        <dbReference type="PROSITE" id="PS00716"/>
    </source>
</evidence>
<dbReference type="SUPFAM" id="SSF88946">
    <property type="entry name" value="Sigma2 domain of RNA polymerase sigma factors"/>
    <property type="match status" value="1"/>
</dbReference>
<dbReference type="InterPro" id="IPR000943">
    <property type="entry name" value="RNA_pol_sigma70"/>
</dbReference>
<dbReference type="PRINTS" id="PR00046">
    <property type="entry name" value="SIGMA70FCT"/>
</dbReference>
<dbReference type="CDD" id="cd06171">
    <property type="entry name" value="Sigma70_r4"/>
    <property type="match status" value="1"/>
</dbReference>
<dbReference type="InterPro" id="IPR007630">
    <property type="entry name" value="RNA_pol_sigma70_r4"/>
</dbReference>
<dbReference type="SUPFAM" id="SSF88659">
    <property type="entry name" value="Sigma3 and sigma4 domains of RNA polymerase sigma factors"/>
    <property type="match status" value="1"/>
</dbReference>
<evidence type="ECO:0000256" key="3">
    <source>
        <dbReference type="ARBA" id="ARBA00023125"/>
    </source>
</evidence>
<protein>
    <recommendedName>
        <fullName evidence="5">RNA polymerase sigma-70 domain-containing protein</fullName>
    </recommendedName>
</protein>
<dbReference type="Proteomes" id="UP001157126">
    <property type="component" value="Unassembled WGS sequence"/>
</dbReference>